<evidence type="ECO:0000313" key="5">
    <source>
        <dbReference type="Proteomes" id="UP000242705"/>
    </source>
</evidence>
<dbReference type="PROSITE" id="PS01317">
    <property type="entry name" value="SSRP"/>
    <property type="match status" value="1"/>
</dbReference>
<evidence type="ECO:0000256" key="1">
    <source>
        <dbReference type="ARBA" id="ARBA00022490"/>
    </source>
</evidence>
<dbReference type="GO" id="GO:0005829">
    <property type="term" value="C:cytosol"/>
    <property type="evidence" value="ECO:0007669"/>
    <property type="project" value="TreeGrafter"/>
</dbReference>
<dbReference type="SUPFAM" id="SSF74982">
    <property type="entry name" value="Small protein B (SmpB)"/>
    <property type="match status" value="1"/>
</dbReference>
<dbReference type="InterPro" id="IPR023620">
    <property type="entry name" value="SmpB"/>
</dbReference>
<keyword evidence="1 3" id="KW-0963">Cytoplasm</keyword>
<dbReference type="PANTHER" id="PTHR30308:SF2">
    <property type="entry name" value="SSRA-BINDING PROTEIN"/>
    <property type="match status" value="1"/>
</dbReference>
<comment type="caution">
    <text evidence="4">The sequence shown here is derived from an EMBL/GenBank/DDBJ whole genome shotgun (WGS) entry which is preliminary data.</text>
</comment>
<dbReference type="NCBIfam" id="NF003843">
    <property type="entry name" value="PRK05422.1"/>
    <property type="match status" value="1"/>
</dbReference>
<dbReference type="HAMAP" id="MF_00023">
    <property type="entry name" value="SmpB"/>
    <property type="match status" value="1"/>
</dbReference>
<dbReference type="GO" id="GO:0070929">
    <property type="term" value="P:trans-translation"/>
    <property type="evidence" value="ECO:0007669"/>
    <property type="project" value="UniProtKB-UniRule"/>
</dbReference>
<accession>A0A1R0IKT0</accession>
<gene>
    <name evidence="3" type="primary">smpB</name>
    <name evidence="4" type="ORF">C7B47_05020</name>
</gene>
<evidence type="ECO:0000256" key="3">
    <source>
        <dbReference type="HAMAP-Rule" id="MF_00023"/>
    </source>
</evidence>
<organism evidence="4 5">
    <name type="scientific">Sulfobacillus thermosulfidooxidans</name>
    <dbReference type="NCBI Taxonomy" id="28034"/>
    <lineage>
        <taxon>Bacteria</taxon>
        <taxon>Bacillati</taxon>
        <taxon>Bacillota</taxon>
        <taxon>Clostridia</taxon>
        <taxon>Eubacteriales</taxon>
        <taxon>Clostridiales Family XVII. Incertae Sedis</taxon>
        <taxon>Sulfobacillus</taxon>
    </lineage>
</organism>
<evidence type="ECO:0000256" key="2">
    <source>
        <dbReference type="ARBA" id="ARBA00022884"/>
    </source>
</evidence>
<comment type="subcellular location">
    <subcellularLocation>
        <location evidence="3">Cytoplasm</location>
    </subcellularLocation>
    <text evidence="3">The tmRNA-SmpB complex associates with stalled 70S ribosomes.</text>
</comment>
<proteinExistence type="inferred from homology"/>
<dbReference type="Pfam" id="PF01668">
    <property type="entry name" value="SmpB"/>
    <property type="match status" value="1"/>
</dbReference>
<dbReference type="Gene3D" id="2.40.280.10">
    <property type="match status" value="1"/>
</dbReference>
<dbReference type="RefSeq" id="WP_020376585.1">
    <property type="nucleotide sequence ID" value="NZ_MDZD01000009.1"/>
</dbReference>
<evidence type="ECO:0000313" key="4">
    <source>
        <dbReference type="EMBL" id="PSR28531.1"/>
    </source>
</evidence>
<dbReference type="PANTHER" id="PTHR30308">
    <property type="entry name" value="TMRNA-BINDING COMPONENT OF TRANS-TRANSLATION TAGGING COMPLEX"/>
    <property type="match status" value="1"/>
</dbReference>
<dbReference type="InterPro" id="IPR020081">
    <property type="entry name" value="SsrA-bd_prot_CS"/>
</dbReference>
<sequence>MARNEKPIAENRKARHDYFIDEVIEAGMVLTGTEVKSLRAGRVNLRDSFARFDKGELFLFNCHIAPYEYGNRYNHDPYRSRKLLVHRKQLRELAARVQQEGMTLIPVRMYFDKHGRAKLALGVARGKKNYDKRQSIAQRDANRRIERALKQRV</sequence>
<reference evidence="4 5" key="1">
    <citation type="journal article" date="2014" name="BMC Genomics">
        <title>Comparison of environmental and isolate Sulfobacillus genomes reveals diverse carbon, sulfur, nitrogen, and hydrogen metabolisms.</title>
        <authorList>
            <person name="Justice N.B."/>
            <person name="Norman A."/>
            <person name="Brown C.T."/>
            <person name="Singh A."/>
            <person name="Thomas B.C."/>
            <person name="Banfield J.F."/>
        </authorList>
    </citation>
    <scope>NUCLEOTIDE SEQUENCE [LARGE SCALE GENOMIC DNA]</scope>
    <source>
        <strain evidence="4">AMDSBA5</strain>
    </source>
</reference>
<protein>
    <recommendedName>
        <fullName evidence="3">SsrA-binding protein</fullName>
    </recommendedName>
    <alternativeName>
        <fullName evidence="3">Small protein B</fullName>
    </alternativeName>
</protein>
<keyword evidence="2 3" id="KW-0694">RNA-binding</keyword>
<dbReference type="NCBIfam" id="TIGR00086">
    <property type="entry name" value="smpB"/>
    <property type="match status" value="1"/>
</dbReference>
<dbReference type="CDD" id="cd09294">
    <property type="entry name" value="SmpB"/>
    <property type="match status" value="1"/>
</dbReference>
<dbReference type="AlphaFoldDB" id="A0A1R0IKT0"/>
<dbReference type="EMBL" id="PXYX01000006">
    <property type="protein sequence ID" value="PSR28531.1"/>
    <property type="molecule type" value="Genomic_DNA"/>
</dbReference>
<dbReference type="GO" id="GO:0003723">
    <property type="term" value="F:RNA binding"/>
    <property type="evidence" value="ECO:0007669"/>
    <property type="project" value="UniProtKB-UniRule"/>
</dbReference>
<dbReference type="GO" id="GO:0070930">
    <property type="term" value="P:trans-translation-dependent protein tagging"/>
    <property type="evidence" value="ECO:0007669"/>
    <property type="project" value="TreeGrafter"/>
</dbReference>
<dbReference type="Proteomes" id="UP000242705">
    <property type="component" value="Unassembled WGS sequence"/>
</dbReference>
<comment type="function">
    <text evidence="3">Required for rescue of stalled ribosomes mediated by trans-translation. Binds to transfer-messenger RNA (tmRNA), required for stable association of tmRNA with ribosomes. tmRNA and SmpB together mimic tRNA shape, replacing the anticodon stem-loop with SmpB. tmRNA is encoded by the ssrA gene; the 2 termini fold to resemble tRNA(Ala) and it encodes a 'tag peptide', a short internal open reading frame. During trans-translation Ala-aminoacylated tmRNA acts like a tRNA, entering the A-site of stalled ribosomes, displacing the stalled mRNA. The ribosome then switches to translate the ORF on the tmRNA; the nascent peptide is terminated with the 'tag peptide' encoded by the tmRNA and targeted for degradation. The ribosome is freed to recommence translation, which seems to be the essential function of trans-translation.</text>
</comment>
<comment type="similarity">
    <text evidence="3">Belongs to the SmpB family.</text>
</comment>
<name>A0A1R0IKT0_SULTH</name>
<dbReference type="InterPro" id="IPR000037">
    <property type="entry name" value="SsrA-bd_prot"/>
</dbReference>